<accession>A0A8J6TEL4</accession>
<organism evidence="2 3">
    <name type="scientific">Candidatus Desulfatifera sulfidica</name>
    <dbReference type="NCBI Taxonomy" id="2841691"/>
    <lineage>
        <taxon>Bacteria</taxon>
        <taxon>Pseudomonadati</taxon>
        <taxon>Thermodesulfobacteriota</taxon>
        <taxon>Desulfobulbia</taxon>
        <taxon>Desulfobulbales</taxon>
        <taxon>Desulfobulbaceae</taxon>
        <taxon>Candidatus Desulfatifera</taxon>
    </lineage>
</organism>
<dbReference type="AlphaFoldDB" id="A0A8J6TEL4"/>
<reference evidence="2 3" key="1">
    <citation type="submission" date="2020-08" db="EMBL/GenBank/DDBJ databases">
        <title>Bridging the membrane lipid divide: bacteria of the FCB group superphylum have the potential to synthesize archaeal ether lipids.</title>
        <authorList>
            <person name="Villanueva L."/>
            <person name="Von Meijenfeldt F.A.B."/>
            <person name="Westbye A.B."/>
            <person name="Yadav S."/>
            <person name="Hopmans E.C."/>
            <person name="Dutilh B.E."/>
            <person name="Sinninghe Damste J.S."/>
        </authorList>
    </citation>
    <scope>NUCLEOTIDE SEQUENCE [LARGE SCALE GENOMIC DNA]</scope>
    <source>
        <strain evidence="2">NIOZ-UU81</strain>
    </source>
</reference>
<comment type="caution">
    <text evidence="2">The sequence shown here is derived from an EMBL/GenBank/DDBJ whole genome shotgun (WGS) entry which is preliminary data.</text>
</comment>
<feature type="region of interest" description="Disordered" evidence="1">
    <location>
        <begin position="232"/>
        <end position="252"/>
    </location>
</feature>
<name>A0A8J6TEL4_9BACT</name>
<feature type="compositionally biased region" description="Acidic residues" evidence="1">
    <location>
        <begin position="237"/>
        <end position="246"/>
    </location>
</feature>
<proteinExistence type="predicted"/>
<feature type="compositionally biased region" description="Acidic residues" evidence="1">
    <location>
        <begin position="179"/>
        <end position="207"/>
    </location>
</feature>
<feature type="compositionally biased region" description="Acidic residues" evidence="1">
    <location>
        <begin position="114"/>
        <end position="124"/>
    </location>
</feature>
<feature type="compositionally biased region" description="Acidic residues" evidence="1">
    <location>
        <begin position="147"/>
        <end position="159"/>
    </location>
</feature>
<evidence type="ECO:0000256" key="1">
    <source>
        <dbReference type="SAM" id="MobiDB-lite"/>
    </source>
</evidence>
<dbReference type="EMBL" id="JACNLK010000097">
    <property type="protein sequence ID" value="MBC8209379.1"/>
    <property type="molecule type" value="Genomic_DNA"/>
</dbReference>
<protein>
    <submittedName>
        <fullName evidence="2">Uncharacterized protein</fullName>
    </submittedName>
</protein>
<feature type="region of interest" description="Disordered" evidence="1">
    <location>
        <begin position="144"/>
        <end position="211"/>
    </location>
</feature>
<evidence type="ECO:0000313" key="3">
    <source>
        <dbReference type="Proteomes" id="UP000599024"/>
    </source>
</evidence>
<sequence>MRCRKCGYISFDHLDVCRRCNKAIPEELQAEGATIAAAAPSFLGGAAVSGVADKAPESIDAVSADEPVEVVSDFEIETSPEELEDDLEIVFDDLDSSDPVGSVEHIDSPSELSEAPEDDEVDGELELPFDLLSEDMLNRDDAYVESTIEEEPEKEEEISLELPSELADISDLAPRLQEDEPVTSDEDNNSSEFDELTDFVGQDDDLTLDSSGFTELHVDDYDSDLASHDLEHIESNSDSDLELDDLTLEKDN</sequence>
<dbReference type="Proteomes" id="UP000599024">
    <property type="component" value="Unassembled WGS sequence"/>
</dbReference>
<gene>
    <name evidence="2" type="ORF">H8E79_09475</name>
</gene>
<feature type="region of interest" description="Disordered" evidence="1">
    <location>
        <begin position="93"/>
        <end position="124"/>
    </location>
</feature>
<evidence type="ECO:0000313" key="2">
    <source>
        <dbReference type="EMBL" id="MBC8209379.1"/>
    </source>
</evidence>